<protein>
    <submittedName>
        <fullName evidence="1">Uncharacterized protein</fullName>
    </submittedName>
</protein>
<accession>A0A258D4Y3</accession>
<name>A0A258D4Y3_CAUVI</name>
<proteinExistence type="predicted"/>
<organism evidence="1 2">
    <name type="scientific">Caulobacter vibrioides</name>
    <name type="common">Caulobacter crescentus</name>
    <dbReference type="NCBI Taxonomy" id="155892"/>
    <lineage>
        <taxon>Bacteria</taxon>
        <taxon>Pseudomonadati</taxon>
        <taxon>Pseudomonadota</taxon>
        <taxon>Alphaproteobacteria</taxon>
        <taxon>Caulobacterales</taxon>
        <taxon>Caulobacteraceae</taxon>
        <taxon>Caulobacter</taxon>
    </lineage>
</organism>
<evidence type="ECO:0000313" key="2">
    <source>
        <dbReference type="Proteomes" id="UP000215616"/>
    </source>
</evidence>
<reference evidence="1 2" key="1">
    <citation type="submission" date="2017-03" db="EMBL/GenBank/DDBJ databases">
        <title>Lifting the veil on microbial sulfur biogeochemistry in mining wastewaters.</title>
        <authorList>
            <person name="Kantor R.S."/>
            <person name="Colenbrander Nelson T."/>
            <person name="Marshall S."/>
            <person name="Bennett D."/>
            <person name="Apte S."/>
            <person name="Camacho D."/>
            <person name="Thomas B.C."/>
            <person name="Warren L.A."/>
            <person name="Banfield J.F."/>
        </authorList>
    </citation>
    <scope>NUCLEOTIDE SEQUENCE [LARGE SCALE GENOMIC DNA]</scope>
    <source>
        <strain evidence="1">32-67-7</strain>
    </source>
</reference>
<dbReference type="EMBL" id="NCDQ01000177">
    <property type="protein sequence ID" value="OYX02676.1"/>
    <property type="molecule type" value="Genomic_DNA"/>
</dbReference>
<gene>
    <name evidence="1" type="ORF">B7Z12_11600</name>
</gene>
<evidence type="ECO:0000313" key="1">
    <source>
        <dbReference type="EMBL" id="OYX02676.1"/>
    </source>
</evidence>
<sequence>MHDTDKDTILLICGDAAQATQIMTDLYEAQIRVIGPFQTARMALAASAQTQATLALLASEPTGERKTPQLAKTLLETWGVRSMLLDEVEHAAFGQADWRAPDAQVSLIRRALTRGSLSA</sequence>
<dbReference type="AlphaFoldDB" id="A0A258D4Y3"/>
<comment type="caution">
    <text evidence="1">The sequence shown here is derived from an EMBL/GenBank/DDBJ whole genome shotgun (WGS) entry which is preliminary data.</text>
</comment>
<dbReference type="Proteomes" id="UP000215616">
    <property type="component" value="Unassembled WGS sequence"/>
</dbReference>